<comment type="caution">
    <text evidence="2">The sequence shown here is derived from an EMBL/GenBank/DDBJ whole genome shotgun (WGS) entry which is preliminary data.</text>
</comment>
<gene>
    <name evidence="2" type="ORF">SRO942_LOCUS49367</name>
</gene>
<keyword evidence="1" id="KW-1133">Transmembrane helix</keyword>
<feature type="transmembrane region" description="Helical" evidence="1">
    <location>
        <begin position="85"/>
        <end position="108"/>
    </location>
</feature>
<dbReference type="AlphaFoldDB" id="A0A8S2ZAV7"/>
<accession>A0A8S2ZAV7</accession>
<keyword evidence="1" id="KW-0472">Membrane</keyword>
<dbReference type="EMBL" id="CAJOBC010131936">
    <property type="protein sequence ID" value="CAF4615935.1"/>
    <property type="molecule type" value="Genomic_DNA"/>
</dbReference>
<protein>
    <submittedName>
        <fullName evidence="2">Uncharacterized protein</fullName>
    </submittedName>
</protein>
<proteinExistence type="predicted"/>
<evidence type="ECO:0000313" key="3">
    <source>
        <dbReference type="Proteomes" id="UP000681722"/>
    </source>
</evidence>
<organism evidence="2 3">
    <name type="scientific">Didymodactylos carnosus</name>
    <dbReference type="NCBI Taxonomy" id="1234261"/>
    <lineage>
        <taxon>Eukaryota</taxon>
        <taxon>Metazoa</taxon>
        <taxon>Spiralia</taxon>
        <taxon>Gnathifera</taxon>
        <taxon>Rotifera</taxon>
        <taxon>Eurotatoria</taxon>
        <taxon>Bdelloidea</taxon>
        <taxon>Philodinida</taxon>
        <taxon>Philodinidae</taxon>
        <taxon>Didymodactylos</taxon>
    </lineage>
</organism>
<keyword evidence="1" id="KW-0812">Transmembrane</keyword>
<feature type="transmembrane region" description="Helical" evidence="1">
    <location>
        <begin position="46"/>
        <end position="73"/>
    </location>
</feature>
<reference evidence="2" key="1">
    <citation type="submission" date="2021-02" db="EMBL/GenBank/DDBJ databases">
        <authorList>
            <person name="Nowell W R."/>
        </authorList>
    </citation>
    <scope>NUCLEOTIDE SEQUENCE</scope>
</reference>
<feature type="non-terminal residue" evidence="2">
    <location>
        <position position="203"/>
    </location>
</feature>
<evidence type="ECO:0000313" key="2">
    <source>
        <dbReference type="EMBL" id="CAF4615935.1"/>
    </source>
</evidence>
<dbReference type="Proteomes" id="UP000681722">
    <property type="component" value="Unassembled WGS sequence"/>
</dbReference>
<evidence type="ECO:0000256" key="1">
    <source>
        <dbReference type="SAM" id="Phobius"/>
    </source>
</evidence>
<name>A0A8S2ZAV7_9BILA</name>
<sequence length="203" mass="23472">MLSATNDERYIEILNHKYYNLIEPNNLDYFLVQIQDSVKEVTQNSYGILIFTITYALIIDLIFAIIAILRLILYEIGEIQNLFTIFLLVDTVILSIFIIVFLIIVVVINIKVTHGIIKLLKRTNKEAIIDYQIATYYRKSKNELFQSRTEILKNNLKYLLGMIYYIESLQEDFVIKLFGFIIIDQAFAIKIAATIGGSILSSL</sequence>